<dbReference type="RefSeq" id="WP_129602228.1">
    <property type="nucleotide sequence ID" value="NZ_CP035544.1"/>
</dbReference>
<comment type="subcellular location">
    <subcellularLocation>
        <location evidence="1">Cell outer membrane</location>
    </subcellularLocation>
</comment>
<evidence type="ECO:0000313" key="8">
    <source>
        <dbReference type="Proteomes" id="UP000290889"/>
    </source>
</evidence>
<dbReference type="InterPro" id="IPR006665">
    <property type="entry name" value="OmpA-like"/>
</dbReference>
<dbReference type="InterPro" id="IPR050330">
    <property type="entry name" value="Bact_OuterMem_StrucFunc"/>
</dbReference>
<organism evidence="7 8">
    <name type="scientific">Muriicola soli</name>
    <dbReference type="NCBI Taxonomy" id="2507538"/>
    <lineage>
        <taxon>Bacteria</taxon>
        <taxon>Pseudomonadati</taxon>
        <taxon>Bacteroidota</taxon>
        <taxon>Flavobacteriia</taxon>
        <taxon>Flavobacteriales</taxon>
        <taxon>Flavobacteriaceae</taxon>
        <taxon>Muriicola</taxon>
    </lineage>
</organism>
<dbReference type="KEGG" id="mur:EQY75_01480"/>
<dbReference type="PROSITE" id="PS51123">
    <property type="entry name" value="OMPA_2"/>
    <property type="match status" value="1"/>
</dbReference>
<dbReference type="Gene3D" id="1.25.40.10">
    <property type="entry name" value="Tetratricopeptide repeat domain"/>
    <property type="match status" value="1"/>
</dbReference>
<keyword evidence="8" id="KW-1185">Reference proteome</keyword>
<protein>
    <submittedName>
        <fullName evidence="7">OmpA family protein</fullName>
    </submittedName>
</protein>
<feature type="chain" id="PRO_5019421541" evidence="5">
    <location>
        <begin position="21"/>
        <end position="644"/>
    </location>
</feature>
<keyword evidence="3" id="KW-0998">Cell outer membrane</keyword>
<name>A0A411E6R5_9FLAO</name>
<dbReference type="InterPro" id="IPR011990">
    <property type="entry name" value="TPR-like_helical_dom_sf"/>
</dbReference>
<dbReference type="AlphaFoldDB" id="A0A411E6R5"/>
<sequence>MKLKHLIFCFYLFFSGLAAAQEGMSKGDVLFFEYRYKSAIQEYLKEMRKQPLTVQQYLNLSESYLKLGDHERATKAYLELYKKDSVLPGYHLNKMLLGIRQTRGMDSVKVFLSTGSSSLSTELYENALFNFDLQDESIDQGVFPDIFNLNDNSPQSDFAPSFYRDQLLFTSARNLDSKKTYEPSGESYLDIFVARLNIKGDIVATRPFRGIPNFDYHQGTPYFSEELDMVFYIRSNEENGNLVFDENGKNALSVGATDRSGNFRFLLKDLSTSFYYPFYDSASGKLYFAANFDDSLGGTDLYYVYTNNGLIMSSPVNLGPRINTPGNEIAPYIFEGSLYFASDVFYGLGGMDNYKSEILEDNVYSIPVNLGKGLNSEHDDFGFILKNYQENSLIGYFASNRPGGKGNDDLYGFIIQEKPGIKTFTLNGSVLNLKTNERIPAAEIRLFNQEGKIIKEEKTDEKGMFRIEIPWQETITIQATKNRHSIFSDTYTGDALSQIQNTSYNMGIVSIDDLVEEAEDQTVLKLNKFYFEKGQSKITPAIAVELDKVVDAVSRFPQMQLRIESHTDSRGGSSTNFRISQNRADAIKDYLESNGVSSSNILYSIGYGEDKLLNDCTNGVFCLDTFHKKNERQLIVVLNYDLLF</sequence>
<dbReference type="SUPFAM" id="SSF103088">
    <property type="entry name" value="OmpA-like"/>
    <property type="match status" value="1"/>
</dbReference>
<dbReference type="SUPFAM" id="SSF48452">
    <property type="entry name" value="TPR-like"/>
    <property type="match status" value="1"/>
</dbReference>
<dbReference type="CDD" id="cd07185">
    <property type="entry name" value="OmpA_C-like"/>
    <property type="match status" value="1"/>
</dbReference>
<reference evidence="7 8" key="1">
    <citation type="submission" date="2019-01" db="EMBL/GenBank/DDBJ databases">
        <title>Muriicola soli sp. nov., isolated from soil.</title>
        <authorList>
            <person name="Kang H.J."/>
            <person name="Kim S.B."/>
        </authorList>
    </citation>
    <scope>NUCLEOTIDE SEQUENCE [LARGE SCALE GENOMIC DNA]</scope>
    <source>
        <strain evidence="7 8">MMS17-SY002</strain>
    </source>
</reference>
<accession>A0A411E6R5</accession>
<dbReference type="GO" id="GO:0009279">
    <property type="term" value="C:cell outer membrane"/>
    <property type="evidence" value="ECO:0007669"/>
    <property type="project" value="UniProtKB-SubCell"/>
</dbReference>
<gene>
    <name evidence="7" type="ORF">EQY75_01480</name>
</gene>
<evidence type="ECO:0000256" key="2">
    <source>
        <dbReference type="ARBA" id="ARBA00023136"/>
    </source>
</evidence>
<dbReference type="PANTHER" id="PTHR30329">
    <property type="entry name" value="STATOR ELEMENT OF FLAGELLAR MOTOR COMPLEX"/>
    <property type="match status" value="1"/>
</dbReference>
<dbReference type="OrthoDB" id="9809364at2"/>
<evidence type="ECO:0000313" key="7">
    <source>
        <dbReference type="EMBL" id="QBA63338.1"/>
    </source>
</evidence>
<evidence type="ECO:0000259" key="6">
    <source>
        <dbReference type="PROSITE" id="PS51123"/>
    </source>
</evidence>
<dbReference type="SUPFAM" id="SSF82171">
    <property type="entry name" value="DPP6 N-terminal domain-like"/>
    <property type="match status" value="1"/>
</dbReference>
<dbReference type="PANTHER" id="PTHR30329:SF21">
    <property type="entry name" value="LIPOPROTEIN YIAD-RELATED"/>
    <property type="match status" value="1"/>
</dbReference>
<evidence type="ECO:0000256" key="5">
    <source>
        <dbReference type="SAM" id="SignalP"/>
    </source>
</evidence>
<evidence type="ECO:0000256" key="1">
    <source>
        <dbReference type="ARBA" id="ARBA00004442"/>
    </source>
</evidence>
<dbReference type="PRINTS" id="PR01021">
    <property type="entry name" value="OMPADOMAIN"/>
</dbReference>
<feature type="domain" description="OmpA-like" evidence="6">
    <location>
        <begin position="518"/>
        <end position="641"/>
    </location>
</feature>
<dbReference type="EMBL" id="CP035544">
    <property type="protein sequence ID" value="QBA63338.1"/>
    <property type="molecule type" value="Genomic_DNA"/>
</dbReference>
<keyword evidence="5" id="KW-0732">Signal</keyword>
<dbReference type="InterPro" id="IPR036737">
    <property type="entry name" value="OmpA-like_sf"/>
</dbReference>
<evidence type="ECO:0000256" key="3">
    <source>
        <dbReference type="ARBA" id="ARBA00023237"/>
    </source>
</evidence>
<dbReference type="Pfam" id="PF00691">
    <property type="entry name" value="OmpA"/>
    <property type="match status" value="1"/>
</dbReference>
<dbReference type="Gene3D" id="3.30.1330.60">
    <property type="entry name" value="OmpA-like domain"/>
    <property type="match status" value="1"/>
</dbReference>
<evidence type="ECO:0000256" key="4">
    <source>
        <dbReference type="PROSITE-ProRule" id="PRU00473"/>
    </source>
</evidence>
<dbReference type="InterPro" id="IPR006664">
    <property type="entry name" value="OMP_bac"/>
</dbReference>
<proteinExistence type="predicted"/>
<keyword evidence="2 4" id="KW-0472">Membrane</keyword>
<dbReference type="Proteomes" id="UP000290889">
    <property type="component" value="Chromosome"/>
</dbReference>
<feature type="signal peptide" evidence="5">
    <location>
        <begin position="1"/>
        <end position="20"/>
    </location>
</feature>